<dbReference type="AlphaFoldDB" id="A0A7X1KRS6"/>
<feature type="domain" description="Bacteriophage phiJL001 Gp84 C-terminal" evidence="1">
    <location>
        <begin position="189"/>
        <end position="263"/>
    </location>
</feature>
<dbReference type="EMBL" id="JACLAX010000036">
    <property type="protein sequence ID" value="MBC2670920.1"/>
    <property type="molecule type" value="Genomic_DNA"/>
</dbReference>
<dbReference type="NCBIfam" id="TIGR02218">
    <property type="entry name" value="phg_TIGR02218"/>
    <property type="match status" value="1"/>
</dbReference>
<dbReference type="Pfam" id="PF09931">
    <property type="entry name" value="Phage_phiJL001_Gp84_N"/>
    <property type="match status" value="1"/>
</dbReference>
<keyword evidence="3" id="KW-1185">Reference proteome</keyword>
<organism evidence="2 3">
    <name type="scientific">Novosphingobium piscinae</name>
    <dbReference type="NCBI Taxonomy" id="1507448"/>
    <lineage>
        <taxon>Bacteria</taxon>
        <taxon>Pseudomonadati</taxon>
        <taxon>Pseudomonadota</taxon>
        <taxon>Alphaproteobacteria</taxon>
        <taxon>Sphingomonadales</taxon>
        <taxon>Sphingomonadaceae</taxon>
        <taxon>Novosphingobium</taxon>
    </lineage>
</organism>
<dbReference type="InterPro" id="IPR011928">
    <property type="entry name" value="Phage_phiJL001_Gp84"/>
</dbReference>
<proteinExistence type="predicted"/>
<accession>A0A7X1KRS6</accession>
<comment type="caution">
    <text evidence="2">The sequence shown here is derived from an EMBL/GenBank/DDBJ whole genome shotgun (WGS) entry which is preliminary data.</text>
</comment>
<sequence length="272" mass="28198">MSRLWFATALETVATFWRVLRRDGVTIGFVTHDRDLWFDGVRHRAAPGMIPSALRCSAGLEADSADLQGALTHDALAAADLAAGRFDGAAVRFGLVDWQSGESTLLYAGTIGPMTAGQDRFEAAVESSKAALHRDPVPRTSPVCRARFCGPACGLAAARFETRVLVLGSTPDGGAVRVTAGAAQPGHVGGRLCWLDGPLAGCRSGIAAVQGALLVLDRPLDVTVPSGTAVRLREGCDGSIATCAGRFGNAVNFRGEPSLPGNDFVLRSGAAG</sequence>
<name>A0A7X1KRS6_9SPHN</name>
<dbReference type="Pfam" id="PF09356">
    <property type="entry name" value="Phage_BR0599"/>
    <property type="match status" value="1"/>
</dbReference>
<dbReference type="InterPro" id="IPR018964">
    <property type="entry name" value="Phage_phiJL001_Gp84_C"/>
</dbReference>
<evidence type="ECO:0000313" key="2">
    <source>
        <dbReference type="EMBL" id="MBC2670920.1"/>
    </source>
</evidence>
<dbReference type="RefSeq" id="WP_185680775.1">
    <property type="nucleotide sequence ID" value="NZ_JACLAX010000036.1"/>
</dbReference>
<protein>
    <submittedName>
        <fullName evidence="2">DUF2163 domain-containing protein</fullName>
    </submittedName>
</protein>
<evidence type="ECO:0000313" key="3">
    <source>
        <dbReference type="Proteomes" id="UP000551327"/>
    </source>
</evidence>
<reference evidence="2 3" key="1">
    <citation type="submission" date="2020-08" db="EMBL/GenBank/DDBJ databases">
        <title>The genome sequence of type strain Novosphingobium piscinae KCTC 42194.</title>
        <authorList>
            <person name="Liu Y."/>
        </authorList>
    </citation>
    <scope>NUCLEOTIDE SEQUENCE [LARGE SCALE GENOMIC DNA]</scope>
    <source>
        <strain evidence="2 3">KCTC 42194</strain>
    </source>
</reference>
<gene>
    <name evidence="2" type="ORF">H7F53_17330</name>
</gene>
<evidence type="ECO:0000259" key="1">
    <source>
        <dbReference type="Pfam" id="PF09356"/>
    </source>
</evidence>
<dbReference type="Proteomes" id="UP000551327">
    <property type="component" value="Unassembled WGS sequence"/>
</dbReference>